<accession>A0ACC2LAR0</accession>
<keyword evidence="2" id="KW-1185">Reference proteome</keyword>
<organism evidence="1 2">
    <name type="scientific">Persea americana</name>
    <name type="common">Avocado</name>
    <dbReference type="NCBI Taxonomy" id="3435"/>
    <lineage>
        <taxon>Eukaryota</taxon>
        <taxon>Viridiplantae</taxon>
        <taxon>Streptophyta</taxon>
        <taxon>Embryophyta</taxon>
        <taxon>Tracheophyta</taxon>
        <taxon>Spermatophyta</taxon>
        <taxon>Magnoliopsida</taxon>
        <taxon>Magnoliidae</taxon>
        <taxon>Laurales</taxon>
        <taxon>Lauraceae</taxon>
        <taxon>Persea</taxon>
    </lineage>
</organism>
<gene>
    <name evidence="1" type="ORF">MRB53_023658</name>
</gene>
<sequence length="146" mass="16124">MTIRDGDFTTFVRGKTLVISPSVLASFLDIEEPEEWDYPLPPNQPLDKSLFNGFGTELEVDGRQLDAARRIRGAINRLSLQQLEAHLTEGEDDDGDGDAAEGEQDSVSDCLTRLQNKVHALNANINAWFTSVDESLATILARLGHQ</sequence>
<evidence type="ECO:0000313" key="1">
    <source>
        <dbReference type="EMBL" id="KAJ8630335.1"/>
    </source>
</evidence>
<proteinExistence type="predicted"/>
<protein>
    <submittedName>
        <fullName evidence="1">Uncharacterized protein</fullName>
    </submittedName>
</protein>
<dbReference type="Proteomes" id="UP001234297">
    <property type="component" value="Chromosome 7"/>
</dbReference>
<comment type="caution">
    <text evidence="1">The sequence shown here is derived from an EMBL/GenBank/DDBJ whole genome shotgun (WGS) entry which is preliminary data.</text>
</comment>
<reference evidence="1 2" key="1">
    <citation type="journal article" date="2022" name="Hortic Res">
        <title>A haplotype resolved chromosomal level avocado genome allows analysis of novel avocado genes.</title>
        <authorList>
            <person name="Nath O."/>
            <person name="Fletcher S.J."/>
            <person name="Hayward A."/>
            <person name="Shaw L.M."/>
            <person name="Masouleh A.K."/>
            <person name="Furtado A."/>
            <person name="Henry R.J."/>
            <person name="Mitter N."/>
        </authorList>
    </citation>
    <scope>NUCLEOTIDE SEQUENCE [LARGE SCALE GENOMIC DNA]</scope>
    <source>
        <strain evidence="2">cv. Hass</strain>
    </source>
</reference>
<dbReference type="EMBL" id="CM056815">
    <property type="protein sequence ID" value="KAJ8630335.1"/>
    <property type="molecule type" value="Genomic_DNA"/>
</dbReference>
<name>A0ACC2LAR0_PERAE</name>
<evidence type="ECO:0000313" key="2">
    <source>
        <dbReference type="Proteomes" id="UP001234297"/>
    </source>
</evidence>